<comment type="caution">
    <text evidence="2">The sequence shown here is derived from an EMBL/GenBank/DDBJ whole genome shotgun (WGS) entry which is preliminary data.</text>
</comment>
<feature type="compositionally biased region" description="Basic and acidic residues" evidence="1">
    <location>
        <begin position="115"/>
        <end position="137"/>
    </location>
</feature>
<protein>
    <submittedName>
        <fullName evidence="2">Uncharacterized protein</fullName>
    </submittedName>
</protein>
<feature type="compositionally biased region" description="Polar residues" evidence="1">
    <location>
        <begin position="577"/>
        <end position="588"/>
    </location>
</feature>
<feature type="compositionally biased region" description="Basic residues" evidence="1">
    <location>
        <begin position="334"/>
        <end position="343"/>
    </location>
</feature>
<sequence>MVEPCSESARASGPNAIKVAFKKSKDMLQPFYTSGLKNIAEPAYESEPEDEKPVVGTKATRSSFGDIMAQIRGSDHCSSHEKEKGDKVMKNEHERLKACADTPGSGVPASVSDSVDSRRLQKALQDADQHRQKDRQVSRKPLGVKDSNQLPALLSMKKRNHQTSQSEVRLCSHKTFVIYWDPTDPGNHNGSFISRIDDHRDKSDTTKHSCCNSRSIDVKEVAVEMASNIIRAFEKQEDDRVSGHDRRRKGIEPQRPPPYSVVLREVHNMYSQLHRDQIRKLAKTEKALDTDLDTSGRRKKLAEQIQLAAQQSRQRGGAAKNHNNDKPEADKKPSPSKRKKKTPKQIAEEKVARNKECRGLSDITRLRLEPLDRYKPSTVEEQKARTARVADQVRRERAAALQNTEPRTKSSQESNKFAIIIDVAEDDETPSSTREVKKVRRCHPARRVPDSDNESSEEEAKAKAALDSEPVVSDEEKQAAFLADIAVIERAQLAAQEMRKSTQADGIATPKTTGKHKATLPSDDVEKCSQIESRKSAATIEDSGEEADYPLCESSLTPPSTEVRHEFTIEADRLIRENQQQQVNNSEILSHAAAAGDEIQQAPKSPASPTSRGSKRKNEFPDCGEEFPASPSLTSSRPIKKAKQESFSKQAVSSVDHDQKTNVSPAATEEAVQDSVISGEVSSAYTEEKDTGVSGEDDGLIPITEQTEEEKDDEFDYLFEE</sequence>
<feature type="compositionally biased region" description="Basic and acidic residues" evidence="1">
    <location>
        <begin position="234"/>
        <end position="244"/>
    </location>
</feature>
<proteinExistence type="predicted"/>
<keyword evidence="3" id="KW-1185">Reference proteome</keyword>
<dbReference type="Proteomes" id="UP001578633">
    <property type="component" value="Chromosome 8"/>
</dbReference>
<feature type="region of interest" description="Disordered" evidence="1">
    <location>
        <begin position="42"/>
        <end position="147"/>
    </location>
</feature>
<evidence type="ECO:0000256" key="1">
    <source>
        <dbReference type="SAM" id="MobiDB-lite"/>
    </source>
</evidence>
<feature type="compositionally biased region" description="Basic residues" evidence="1">
    <location>
        <begin position="437"/>
        <end position="446"/>
    </location>
</feature>
<feature type="region of interest" description="Disordered" evidence="1">
    <location>
        <begin position="496"/>
        <end position="721"/>
    </location>
</feature>
<feature type="region of interest" description="Disordered" evidence="1">
    <location>
        <begin position="234"/>
        <end position="261"/>
    </location>
</feature>
<feature type="compositionally biased region" description="Basic and acidic residues" evidence="1">
    <location>
        <begin position="322"/>
        <end position="333"/>
    </location>
</feature>
<evidence type="ECO:0000313" key="3">
    <source>
        <dbReference type="Proteomes" id="UP001578633"/>
    </source>
</evidence>
<feature type="compositionally biased region" description="Low complexity" evidence="1">
    <location>
        <begin position="306"/>
        <end position="319"/>
    </location>
</feature>
<organism evidence="2 3">
    <name type="scientific">Alternaria dauci</name>
    <dbReference type="NCBI Taxonomy" id="48095"/>
    <lineage>
        <taxon>Eukaryota</taxon>
        <taxon>Fungi</taxon>
        <taxon>Dikarya</taxon>
        <taxon>Ascomycota</taxon>
        <taxon>Pezizomycotina</taxon>
        <taxon>Dothideomycetes</taxon>
        <taxon>Pleosporomycetidae</taxon>
        <taxon>Pleosporales</taxon>
        <taxon>Pleosporineae</taxon>
        <taxon>Pleosporaceae</taxon>
        <taxon>Alternaria</taxon>
        <taxon>Alternaria sect. Porri</taxon>
    </lineage>
</organism>
<feature type="compositionally biased region" description="Basic and acidic residues" evidence="1">
    <location>
        <begin position="524"/>
        <end position="535"/>
    </location>
</feature>
<dbReference type="GeneID" id="96088957"/>
<feature type="region of interest" description="Disordered" evidence="1">
    <location>
        <begin position="300"/>
        <end position="354"/>
    </location>
</feature>
<accession>A0ABR3UAY2</accession>
<feature type="compositionally biased region" description="Polar residues" evidence="1">
    <location>
        <begin position="401"/>
        <end position="415"/>
    </location>
</feature>
<gene>
    <name evidence="2" type="ORF">ACET3X_008635</name>
</gene>
<name>A0ABR3UAY2_9PLEO</name>
<evidence type="ECO:0000313" key="2">
    <source>
        <dbReference type="EMBL" id="KAL1793653.1"/>
    </source>
</evidence>
<dbReference type="EMBL" id="JBHGVX010000008">
    <property type="protein sequence ID" value="KAL1793653.1"/>
    <property type="molecule type" value="Genomic_DNA"/>
</dbReference>
<dbReference type="RefSeq" id="XP_069304237.1">
    <property type="nucleotide sequence ID" value="XM_069454830.1"/>
</dbReference>
<reference evidence="2 3" key="1">
    <citation type="submission" date="2024-09" db="EMBL/GenBank/DDBJ databases">
        <title>T2T genomes of carrot and Alternaria dauci and their utility for understanding host-pathogen interaction during carrot leaf blight disease.</title>
        <authorList>
            <person name="Liu W."/>
            <person name="Xu S."/>
            <person name="Ou C."/>
            <person name="Liu X."/>
            <person name="Zhuang F."/>
            <person name="Deng X.W."/>
        </authorList>
    </citation>
    <scope>NUCLEOTIDE SEQUENCE [LARGE SCALE GENOMIC DNA]</scope>
    <source>
        <strain evidence="2 3">A2016</strain>
    </source>
</reference>
<feature type="compositionally biased region" description="Basic and acidic residues" evidence="1">
    <location>
        <begin position="562"/>
        <end position="576"/>
    </location>
</feature>
<feature type="region of interest" description="Disordered" evidence="1">
    <location>
        <begin position="396"/>
        <end position="473"/>
    </location>
</feature>
<feature type="compositionally biased region" description="Basic and acidic residues" evidence="1">
    <location>
        <begin position="73"/>
        <end position="98"/>
    </location>
</feature>
<feature type="compositionally biased region" description="Acidic residues" evidence="1">
    <location>
        <begin position="706"/>
        <end position="721"/>
    </location>
</feature>